<organism evidence="2 3">
    <name type="scientific">Littorina saxatilis</name>
    <dbReference type="NCBI Taxonomy" id="31220"/>
    <lineage>
        <taxon>Eukaryota</taxon>
        <taxon>Metazoa</taxon>
        <taxon>Spiralia</taxon>
        <taxon>Lophotrochozoa</taxon>
        <taxon>Mollusca</taxon>
        <taxon>Gastropoda</taxon>
        <taxon>Caenogastropoda</taxon>
        <taxon>Littorinimorpha</taxon>
        <taxon>Littorinoidea</taxon>
        <taxon>Littorinidae</taxon>
        <taxon>Littorina</taxon>
    </lineage>
</organism>
<protein>
    <submittedName>
        <fullName evidence="2">Uncharacterized protein</fullName>
    </submittedName>
</protein>
<feature type="compositionally biased region" description="Polar residues" evidence="1">
    <location>
        <begin position="25"/>
        <end position="48"/>
    </location>
</feature>
<name>A0AAN9AMF4_9CAEN</name>
<sequence length="108" mass="11856">MCDCGCCCCCCTGIQARPHTDESKQGPTYQVQLQSTLSNGTQSNTPAEDNSGDDKRESMKDDDDDDKTDGPSNTTVACSRVNQFCDRIVCCQNLTCTYNEVVKYKLCT</sequence>
<comment type="caution">
    <text evidence="2">The sequence shown here is derived from an EMBL/GenBank/DDBJ whole genome shotgun (WGS) entry which is preliminary data.</text>
</comment>
<evidence type="ECO:0000313" key="2">
    <source>
        <dbReference type="EMBL" id="KAK7089696.1"/>
    </source>
</evidence>
<reference evidence="2 3" key="1">
    <citation type="submission" date="2024-02" db="EMBL/GenBank/DDBJ databases">
        <title>Chromosome-scale genome assembly of the rough periwinkle Littorina saxatilis.</title>
        <authorList>
            <person name="De Jode A."/>
            <person name="Faria R."/>
            <person name="Formenti G."/>
            <person name="Sims Y."/>
            <person name="Smith T.P."/>
            <person name="Tracey A."/>
            <person name="Wood J.M.D."/>
            <person name="Zagrodzka Z.B."/>
            <person name="Johannesson K."/>
            <person name="Butlin R.K."/>
            <person name="Leder E.H."/>
        </authorList>
    </citation>
    <scope>NUCLEOTIDE SEQUENCE [LARGE SCALE GENOMIC DNA]</scope>
    <source>
        <strain evidence="2">Snail1</strain>
        <tissue evidence="2">Muscle</tissue>
    </source>
</reference>
<keyword evidence="3" id="KW-1185">Reference proteome</keyword>
<evidence type="ECO:0000313" key="3">
    <source>
        <dbReference type="Proteomes" id="UP001374579"/>
    </source>
</evidence>
<dbReference type="Proteomes" id="UP001374579">
    <property type="component" value="Unassembled WGS sequence"/>
</dbReference>
<dbReference type="AlphaFoldDB" id="A0AAN9AMF4"/>
<feature type="region of interest" description="Disordered" evidence="1">
    <location>
        <begin position="17"/>
        <end position="72"/>
    </location>
</feature>
<evidence type="ECO:0000256" key="1">
    <source>
        <dbReference type="SAM" id="MobiDB-lite"/>
    </source>
</evidence>
<dbReference type="EMBL" id="JBAMIC010000798">
    <property type="protein sequence ID" value="KAK7089696.1"/>
    <property type="molecule type" value="Genomic_DNA"/>
</dbReference>
<gene>
    <name evidence="2" type="ORF">V1264_024173</name>
</gene>
<proteinExistence type="predicted"/>
<accession>A0AAN9AMF4</accession>